<keyword evidence="1" id="KW-0540">Nuclease</keyword>
<reference evidence="1" key="1">
    <citation type="journal article" date="2021" name="Nat. Microbiol.">
        <title>Cocultivation of an ultrasmall environmental parasitic bacterium with lytic ability against bacteria associated with wastewater foams.</title>
        <authorList>
            <person name="Batinovic S."/>
            <person name="Rose J.J.A."/>
            <person name="Ratcliffe J."/>
            <person name="Seviour R.J."/>
            <person name="Petrovski S."/>
        </authorList>
    </citation>
    <scope>NUCLEOTIDE SEQUENCE</scope>
    <source>
        <strain evidence="1">CON44</strain>
    </source>
</reference>
<protein>
    <submittedName>
        <fullName evidence="1">Uma2 family endonuclease</fullName>
    </submittedName>
</protein>
<dbReference type="GO" id="GO:0004519">
    <property type="term" value="F:endonuclease activity"/>
    <property type="evidence" value="ECO:0007669"/>
    <property type="project" value="UniProtKB-KW"/>
</dbReference>
<gene>
    <name evidence="1" type="ORF">GII30_04590</name>
</gene>
<dbReference type="Pfam" id="PF05685">
    <property type="entry name" value="Uma2"/>
    <property type="match status" value="1"/>
</dbReference>
<dbReference type="CDD" id="cd06260">
    <property type="entry name" value="DUF820-like"/>
    <property type="match status" value="1"/>
</dbReference>
<dbReference type="Gene3D" id="3.90.1570.10">
    <property type="entry name" value="tt1808, chain A"/>
    <property type="match status" value="1"/>
</dbReference>
<keyword evidence="1" id="KW-0378">Hydrolase</keyword>
<dbReference type="SUPFAM" id="SSF52980">
    <property type="entry name" value="Restriction endonuclease-like"/>
    <property type="match status" value="1"/>
</dbReference>
<evidence type="ECO:0000313" key="1">
    <source>
        <dbReference type="EMBL" id="QHN38549.1"/>
    </source>
</evidence>
<dbReference type="InterPro" id="IPR011335">
    <property type="entry name" value="Restrct_endonuc-II-like"/>
</dbReference>
<dbReference type="PANTHER" id="PTHR35400">
    <property type="entry name" value="SLR1083 PROTEIN"/>
    <property type="match status" value="1"/>
</dbReference>
<sequence length="219" mass="23708">MSDSSRAASSGYPEVMTAAERYDDADDESFPTRQVRLPVVPPGGFTVADLPKLAGVIDGRFELLDGDIVMMAPATHWHNQAINLLWFALRSVAPEGTIIAREAGVDLGSSVPIPDLVAVSVGEVVASDIAFSPTDVCLAVEVVSPSTKTKDRRFRPAQYADAGIECYWRVENEEDAMVVYSFELLPEGGVYAPTGVHRGRLIVDKPFPVDMQLPAVTWS</sequence>
<dbReference type="InterPro" id="IPR008538">
    <property type="entry name" value="Uma2"/>
</dbReference>
<dbReference type="PANTHER" id="PTHR35400:SF3">
    <property type="entry name" value="SLL1072 PROTEIN"/>
    <property type="match status" value="1"/>
</dbReference>
<accession>A0A857KGU7</accession>
<organism evidence="1">
    <name type="scientific">Gordonia amarae</name>
    <dbReference type="NCBI Taxonomy" id="36821"/>
    <lineage>
        <taxon>Bacteria</taxon>
        <taxon>Bacillati</taxon>
        <taxon>Actinomycetota</taxon>
        <taxon>Actinomycetes</taxon>
        <taxon>Mycobacteriales</taxon>
        <taxon>Gordoniaceae</taxon>
        <taxon>Gordonia</taxon>
    </lineage>
</organism>
<dbReference type="InterPro" id="IPR012296">
    <property type="entry name" value="Nuclease_put_TT1808"/>
</dbReference>
<dbReference type="EMBL" id="CP045810">
    <property type="protein sequence ID" value="QHN38549.1"/>
    <property type="molecule type" value="Genomic_DNA"/>
</dbReference>
<proteinExistence type="predicted"/>
<keyword evidence="1" id="KW-0255">Endonuclease</keyword>
<name>A0A857KGU7_9ACTN</name>
<dbReference type="AlphaFoldDB" id="A0A857KGU7"/>